<dbReference type="InterPro" id="IPR045032">
    <property type="entry name" value="PEL"/>
</dbReference>
<dbReference type="Proteomes" id="UP000316270">
    <property type="component" value="Chromosome 1"/>
</dbReference>
<evidence type="ECO:0000256" key="3">
    <source>
        <dbReference type="ARBA" id="ARBA00023239"/>
    </source>
</evidence>
<accession>A0A517KWA7</accession>
<dbReference type="PANTHER" id="PTHR31683">
    <property type="entry name" value="PECTATE LYASE 18-RELATED"/>
    <property type="match status" value="1"/>
</dbReference>
<dbReference type="GO" id="GO:0030570">
    <property type="term" value="F:pectate lyase activity"/>
    <property type="evidence" value="ECO:0007669"/>
    <property type="project" value="InterPro"/>
</dbReference>
<feature type="domain" description="Pectate lyase" evidence="5">
    <location>
        <begin position="53"/>
        <end position="266"/>
    </location>
</feature>
<evidence type="ECO:0000256" key="4">
    <source>
        <dbReference type="RuleBase" id="RU361173"/>
    </source>
</evidence>
<dbReference type="InterPro" id="IPR012334">
    <property type="entry name" value="Pectin_lyas_fold"/>
</dbReference>
<evidence type="ECO:0000256" key="2">
    <source>
        <dbReference type="ARBA" id="ARBA00022729"/>
    </source>
</evidence>
<evidence type="ECO:0000313" key="7">
    <source>
        <dbReference type="Proteomes" id="UP000316270"/>
    </source>
</evidence>
<keyword evidence="2" id="KW-0732">Signal</keyword>
<dbReference type="InterPro" id="IPR011050">
    <property type="entry name" value="Pectin_lyase_fold/virulence"/>
</dbReference>
<keyword evidence="4" id="KW-0624">Polysaccharide degradation</keyword>
<proteinExistence type="inferred from homology"/>
<dbReference type="SUPFAM" id="SSF51126">
    <property type="entry name" value="Pectin lyase-like"/>
    <property type="match status" value="1"/>
</dbReference>
<dbReference type="Pfam" id="PF00544">
    <property type="entry name" value="Pectate_lyase_4"/>
    <property type="match status" value="1"/>
</dbReference>
<keyword evidence="4" id="KW-0964">Secreted</keyword>
<name>A0A517KWA7_9PEZI</name>
<gene>
    <name evidence="6" type="ORF">FKW77_004998</name>
</gene>
<dbReference type="STRING" id="50376.A0A517KWA7"/>
<dbReference type="GO" id="GO:0005576">
    <property type="term" value="C:extracellular region"/>
    <property type="evidence" value="ECO:0007669"/>
    <property type="project" value="UniProtKB-SubCell"/>
</dbReference>
<keyword evidence="3 4" id="KW-0456">Lyase</keyword>
<evidence type="ECO:0000259" key="5">
    <source>
        <dbReference type="SMART" id="SM00656"/>
    </source>
</evidence>
<dbReference type="AlphaFoldDB" id="A0A517KWA7"/>
<dbReference type="InterPro" id="IPR002022">
    <property type="entry name" value="Pec_lyase"/>
</dbReference>
<dbReference type="OrthoDB" id="1637350at2759"/>
<comment type="similarity">
    <text evidence="1 4">Belongs to the polysaccharide lyase 1 family.</text>
</comment>
<protein>
    <recommendedName>
        <fullName evidence="5">Pectate lyase domain-containing protein</fullName>
    </recommendedName>
</protein>
<keyword evidence="4" id="KW-0119">Carbohydrate metabolism</keyword>
<evidence type="ECO:0000313" key="6">
    <source>
        <dbReference type="EMBL" id="QDS67669.1"/>
    </source>
</evidence>
<comment type="subcellular location">
    <subcellularLocation>
        <location evidence="4">Secreted</location>
    </subcellularLocation>
</comment>
<dbReference type="SMART" id="SM00656">
    <property type="entry name" value="Amb_all"/>
    <property type="match status" value="1"/>
</dbReference>
<dbReference type="Gene3D" id="2.160.20.10">
    <property type="entry name" value="Single-stranded right-handed beta-helix, Pectin lyase-like"/>
    <property type="match status" value="1"/>
</dbReference>
<organism evidence="6 7">
    <name type="scientific">Venturia effusa</name>
    <dbReference type="NCBI Taxonomy" id="50376"/>
    <lineage>
        <taxon>Eukaryota</taxon>
        <taxon>Fungi</taxon>
        <taxon>Dikarya</taxon>
        <taxon>Ascomycota</taxon>
        <taxon>Pezizomycotina</taxon>
        <taxon>Dothideomycetes</taxon>
        <taxon>Pleosporomycetidae</taxon>
        <taxon>Venturiales</taxon>
        <taxon>Venturiaceae</taxon>
        <taxon>Venturia</taxon>
    </lineage>
</organism>
<evidence type="ECO:0000256" key="1">
    <source>
        <dbReference type="ARBA" id="ARBA00010980"/>
    </source>
</evidence>
<dbReference type="GO" id="GO:0000272">
    <property type="term" value="P:polysaccharide catabolic process"/>
    <property type="evidence" value="ECO:0007669"/>
    <property type="project" value="UniProtKB-KW"/>
</dbReference>
<dbReference type="EMBL" id="CP042185">
    <property type="protein sequence ID" value="QDS67669.1"/>
    <property type="molecule type" value="Genomic_DNA"/>
</dbReference>
<sequence>MKFTNSCLAGLSYTICALARPLERANNTTNASSLRDVASVGYATMNGGTSGGKAGAVINVASTAALEKACAQAGPAIIVVSGKISSPAKIRVSSNKSIIGKDSQAELAGVGLLVLKQKNVIIRNLKIHHVQAKNGDAITIQASTNVWVDHVDLSSDKTHGKDYYDGLIDMTHGSDYVTISNSRIHDHYKASLVGHSEKNVEEDRGKLHVTYAYNYWENINSRAPSLRFGSAHIFDSVFVNVNDGINVRKGAQVLVENDAFVGSSKPLYTVDATGSAVERDNDFGASDMTAFKAGKVKSDLKTGSFKSAPYKYTLQSTEEMKKTLPKTAGNTLSF</sequence>
<reference evidence="6 7" key="1">
    <citation type="submission" date="2019-07" db="EMBL/GenBank/DDBJ databases">
        <title>Finished genome of Venturia effusa.</title>
        <authorList>
            <person name="Young C.A."/>
            <person name="Cox M.P."/>
            <person name="Ganley A.R.D."/>
            <person name="David W.J."/>
        </authorList>
    </citation>
    <scope>NUCLEOTIDE SEQUENCE [LARGE SCALE GENOMIC DNA]</scope>
    <source>
        <strain evidence="7">albino</strain>
    </source>
</reference>
<dbReference type="PANTHER" id="PTHR31683:SF18">
    <property type="entry name" value="PECTATE LYASE 21-RELATED"/>
    <property type="match status" value="1"/>
</dbReference>
<keyword evidence="7" id="KW-1185">Reference proteome</keyword>